<dbReference type="OrthoDB" id="622552at2"/>
<organism evidence="2 3">
    <name type="scientific">Flavobacterium subsaxonicum WB 4.1-42 = DSM 21790</name>
    <dbReference type="NCBI Taxonomy" id="1121898"/>
    <lineage>
        <taxon>Bacteria</taxon>
        <taxon>Pseudomonadati</taxon>
        <taxon>Bacteroidota</taxon>
        <taxon>Flavobacteriia</taxon>
        <taxon>Flavobacteriales</taxon>
        <taxon>Flavobacteriaceae</taxon>
        <taxon>Flavobacterium</taxon>
    </lineage>
</organism>
<dbReference type="Pfam" id="PF09982">
    <property type="entry name" value="LpxR"/>
    <property type="match status" value="1"/>
</dbReference>
<sequence length="317" mass="35806">MLRQIGLLAALLLSATCFAQKPAEVSLVSDNDLYTSPTNDQYYTAGIEFIYRYLGTSKNENVAKKITEFKAGMYIYNPQSIQAAELNVHDRPFAGYLFAEVGINTFYKNESLLKVNFQGGVVGPESGAEQVQQGLHDLLGYHTVRGWNYQITTTPALQLNGLYSHKILSNTFKEKVDLHAQLQADAGTIWIGASAGIMARISLKGLLLPMYDSALHGAALNHNREAYKEQRELFIYANPNINYQYFDATIEGSMFNNTSPVTFPLVPFRFNAEAGVKYRKNAWTYTYSFNYRGKELYNNVIQGYYYGSIQLSYLFHK</sequence>
<evidence type="ECO:0008006" key="4">
    <source>
        <dbReference type="Google" id="ProtNLM"/>
    </source>
</evidence>
<evidence type="ECO:0000256" key="1">
    <source>
        <dbReference type="SAM" id="SignalP"/>
    </source>
</evidence>
<accession>A0A0A2MHQ0</accession>
<reference evidence="2 3" key="1">
    <citation type="submission" date="2013-09" db="EMBL/GenBank/DDBJ databases">
        <authorList>
            <person name="Zeng Z."/>
            <person name="Chen C."/>
        </authorList>
    </citation>
    <scope>NUCLEOTIDE SEQUENCE [LARGE SCALE GENOMIC DNA]</scope>
    <source>
        <strain evidence="2 3">WB 4.1-42</strain>
    </source>
</reference>
<keyword evidence="3" id="KW-1185">Reference proteome</keyword>
<dbReference type="RefSeq" id="WP_035739427.1">
    <property type="nucleotide sequence ID" value="NZ_JRLY01000030.1"/>
</dbReference>
<keyword evidence="1" id="KW-0732">Signal</keyword>
<dbReference type="AlphaFoldDB" id="A0A0A2MHQ0"/>
<dbReference type="EMBL" id="JRLY01000030">
    <property type="protein sequence ID" value="KGO90993.1"/>
    <property type="molecule type" value="Genomic_DNA"/>
</dbReference>
<dbReference type="InterPro" id="IPR037107">
    <property type="entry name" value="Put_OMP_sf"/>
</dbReference>
<evidence type="ECO:0000313" key="3">
    <source>
        <dbReference type="Proteomes" id="UP000030111"/>
    </source>
</evidence>
<dbReference type="STRING" id="1121898.GCA_000422725_03926"/>
<name>A0A0A2MHQ0_9FLAO</name>
<comment type="caution">
    <text evidence="2">The sequence shown here is derived from an EMBL/GenBank/DDBJ whole genome shotgun (WGS) entry which is preliminary data.</text>
</comment>
<proteinExistence type="predicted"/>
<dbReference type="Proteomes" id="UP000030111">
    <property type="component" value="Unassembled WGS sequence"/>
</dbReference>
<dbReference type="eggNOG" id="COG3528">
    <property type="taxonomic scope" value="Bacteria"/>
</dbReference>
<dbReference type="Gene3D" id="2.40.128.140">
    <property type="entry name" value="Outer membrane protein"/>
    <property type="match status" value="1"/>
</dbReference>
<feature type="chain" id="PRO_5001992357" description="Outer membrane protein" evidence="1">
    <location>
        <begin position="20"/>
        <end position="317"/>
    </location>
</feature>
<gene>
    <name evidence="2" type="ORF">Q766_20355</name>
</gene>
<evidence type="ECO:0000313" key="2">
    <source>
        <dbReference type="EMBL" id="KGO90993.1"/>
    </source>
</evidence>
<feature type="signal peptide" evidence="1">
    <location>
        <begin position="1"/>
        <end position="19"/>
    </location>
</feature>
<dbReference type="InterPro" id="IPR018707">
    <property type="entry name" value="LpxR"/>
</dbReference>
<protein>
    <recommendedName>
        <fullName evidence="4">Outer membrane protein</fullName>
    </recommendedName>
</protein>